<reference evidence="5" key="1">
    <citation type="journal article" date="2005" name="Proc. Natl. Acad. Sci. U.S.A.">
        <title>The psychrophilic lifestyle as revealed by the genome sequence of Colwellia psychrerythraea 34H through genomic and proteomic analyses.</title>
        <authorList>
            <person name="Methe B.A."/>
            <person name="Nelson K.E."/>
            <person name="Deming J.W."/>
            <person name="Momen B."/>
            <person name="Melamud E."/>
            <person name="Zhang X."/>
            <person name="Moult J."/>
            <person name="Madupu R."/>
            <person name="Nelson W.C."/>
            <person name="Dodson R.J."/>
            <person name="Brinkac L.M."/>
            <person name="Daugherty S.C."/>
            <person name="Durkin A.S."/>
            <person name="DeBoy R.T."/>
            <person name="Kolonay J.F."/>
            <person name="Sullivan S.A."/>
            <person name="Zhou L."/>
            <person name="Davidsen T.M."/>
            <person name="Wu M."/>
            <person name="Huston A.L."/>
            <person name="Lewis M."/>
            <person name="Weaver B."/>
            <person name="Weidman J.F."/>
            <person name="Khouri H."/>
            <person name="Utterback T.R."/>
            <person name="Feldblyum T.V."/>
            <person name="Fraser C.M."/>
        </authorList>
    </citation>
    <scope>NUCLEOTIDE SEQUENCE [LARGE SCALE GENOMIC DNA]</scope>
    <source>
        <strain evidence="5">34H</strain>
    </source>
</reference>
<gene>
    <name evidence="5" type="ordered locus">CPS_1617</name>
</gene>
<dbReference type="InterPro" id="IPR009057">
    <property type="entry name" value="Homeodomain-like_sf"/>
</dbReference>
<sequence>MDSLSSILKSVRLQGSVYFNACFASPWGLDLDQNQRAYFHLIIRGACYLQLGDKKEQLQGGDIIILPHGTAHQLFDDPSSVRVNATGVVPGLIDGINPFEGVGHSQDIDILCGYFNFNNSTPSYFLNALPDVIHLTQEHRTHFSFLDNALSFITQETKMKNLGREILIDRVTELLFVQIMRVYININGNEENIFSALSDRTLSEALQLMHTESDKNWTVESLAKAIGMSRSRFSEHFHNYIGETPMRYLHTCRMEVAKQKIEETESTLNIISEEVGYASDSAFKKAFKKFFGNTPSTFRQKNDK</sequence>
<dbReference type="KEGG" id="cps:CPS_1617"/>
<dbReference type="GO" id="GO:0043565">
    <property type="term" value="F:sequence-specific DNA binding"/>
    <property type="evidence" value="ECO:0007669"/>
    <property type="project" value="InterPro"/>
</dbReference>
<dbReference type="HOGENOM" id="CLU_000445_81_0_6"/>
<protein>
    <submittedName>
        <fullName evidence="5">Transcriptional regulator, araC family</fullName>
    </submittedName>
</protein>
<keyword evidence="1" id="KW-0805">Transcription regulation</keyword>
<feature type="domain" description="HTH araC/xylS-type" evidence="4">
    <location>
        <begin position="203"/>
        <end position="301"/>
    </location>
</feature>
<evidence type="ECO:0000256" key="3">
    <source>
        <dbReference type="ARBA" id="ARBA00023163"/>
    </source>
</evidence>
<proteinExistence type="predicted"/>
<keyword evidence="2" id="KW-0238">DNA-binding</keyword>
<dbReference type="SUPFAM" id="SSF46689">
    <property type="entry name" value="Homeodomain-like"/>
    <property type="match status" value="2"/>
</dbReference>
<keyword evidence="3" id="KW-0804">Transcription</keyword>
<dbReference type="PANTHER" id="PTHR43280:SF11">
    <property type="entry name" value="RCS-SPECIFIC HTH-TYPE TRANSCRIPTIONAL ACTIVATOR RCLR"/>
    <property type="match status" value="1"/>
</dbReference>
<dbReference type="PANTHER" id="PTHR43280">
    <property type="entry name" value="ARAC-FAMILY TRANSCRIPTIONAL REGULATOR"/>
    <property type="match status" value="1"/>
</dbReference>
<dbReference type="GO" id="GO:0003700">
    <property type="term" value="F:DNA-binding transcription factor activity"/>
    <property type="evidence" value="ECO:0007669"/>
    <property type="project" value="InterPro"/>
</dbReference>
<dbReference type="SMART" id="SM00342">
    <property type="entry name" value="HTH_ARAC"/>
    <property type="match status" value="1"/>
</dbReference>
<dbReference type="InterPro" id="IPR032783">
    <property type="entry name" value="AraC_lig"/>
</dbReference>
<dbReference type="Pfam" id="PF12852">
    <property type="entry name" value="Cupin_6"/>
    <property type="match status" value="1"/>
</dbReference>
<evidence type="ECO:0000256" key="1">
    <source>
        <dbReference type="ARBA" id="ARBA00023015"/>
    </source>
</evidence>
<dbReference type="RefSeq" id="WP_011042449.1">
    <property type="nucleotide sequence ID" value="NC_003910.7"/>
</dbReference>
<accession>Q485B0</accession>
<evidence type="ECO:0000259" key="4">
    <source>
        <dbReference type="PROSITE" id="PS01124"/>
    </source>
</evidence>
<dbReference type="Proteomes" id="UP000000547">
    <property type="component" value="Chromosome"/>
</dbReference>
<dbReference type="InterPro" id="IPR018060">
    <property type="entry name" value="HTH_AraC"/>
</dbReference>
<name>Q485B0_COLP3</name>
<evidence type="ECO:0000313" key="5">
    <source>
        <dbReference type="EMBL" id="AAZ27265.1"/>
    </source>
</evidence>
<dbReference type="InterPro" id="IPR020449">
    <property type="entry name" value="Tscrpt_reg_AraC-type_HTH"/>
</dbReference>
<organism evidence="5 6">
    <name type="scientific">Colwellia psychrerythraea (strain 34H / ATCC BAA-681)</name>
    <name type="common">Vibrio psychroerythus</name>
    <dbReference type="NCBI Taxonomy" id="167879"/>
    <lineage>
        <taxon>Bacteria</taxon>
        <taxon>Pseudomonadati</taxon>
        <taxon>Pseudomonadota</taxon>
        <taxon>Gammaproteobacteria</taxon>
        <taxon>Alteromonadales</taxon>
        <taxon>Colwelliaceae</taxon>
        <taxon>Colwellia</taxon>
    </lineage>
</organism>
<dbReference type="AlphaFoldDB" id="Q485B0"/>
<evidence type="ECO:0000256" key="2">
    <source>
        <dbReference type="ARBA" id="ARBA00023125"/>
    </source>
</evidence>
<evidence type="ECO:0000313" key="6">
    <source>
        <dbReference type="Proteomes" id="UP000000547"/>
    </source>
</evidence>
<dbReference type="EMBL" id="CP000083">
    <property type="protein sequence ID" value="AAZ27265.1"/>
    <property type="molecule type" value="Genomic_DNA"/>
</dbReference>
<dbReference type="DNASU" id="3521521"/>
<dbReference type="PROSITE" id="PS00041">
    <property type="entry name" value="HTH_ARAC_FAMILY_1"/>
    <property type="match status" value="1"/>
</dbReference>
<dbReference type="PRINTS" id="PR00032">
    <property type="entry name" value="HTHARAC"/>
</dbReference>
<dbReference type="Gene3D" id="1.10.10.60">
    <property type="entry name" value="Homeodomain-like"/>
    <property type="match status" value="2"/>
</dbReference>
<dbReference type="InterPro" id="IPR018062">
    <property type="entry name" value="HTH_AraC-typ_CS"/>
</dbReference>
<dbReference type="STRING" id="167879.CPS_1617"/>
<dbReference type="Pfam" id="PF12833">
    <property type="entry name" value="HTH_18"/>
    <property type="match status" value="1"/>
</dbReference>
<dbReference type="PROSITE" id="PS01124">
    <property type="entry name" value="HTH_ARAC_FAMILY_2"/>
    <property type="match status" value="1"/>
</dbReference>